<evidence type="ECO:0000313" key="2">
    <source>
        <dbReference type="EMBL" id="SVD66262.1"/>
    </source>
</evidence>
<organism evidence="2">
    <name type="scientific">marine metagenome</name>
    <dbReference type="NCBI Taxonomy" id="408172"/>
    <lineage>
        <taxon>unclassified sequences</taxon>
        <taxon>metagenomes</taxon>
        <taxon>ecological metagenomes</taxon>
    </lineage>
</organism>
<gene>
    <name evidence="2" type="ORF">METZ01_LOCUS419116</name>
</gene>
<name>A0A382X5A1_9ZZZZ</name>
<dbReference type="EMBL" id="UINC01165073">
    <property type="protein sequence ID" value="SVD66262.1"/>
    <property type="molecule type" value="Genomic_DNA"/>
</dbReference>
<sequence>MKKLLIVRVALALLMTIAVSTQTAHAQDKAAAKVKKAAIFVFKRTPKIDEGKIKVLEDLLTAQVSDIGFQVLAPEVIVQSLKAADQGKPDPESLEANLEKRTSAMRLAQ</sequence>
<evidence type="ECO:0000256" key="1">
    <source>
        <dbReference type="SAM" id="MobiDB-lite"/>
    </source>
</evidence>
<feature type="compositionally biased region" description="Basic and acidic residues" evidence="1">
    <location>
        <begin position="85"/>
        <end position="102"/>
    </location>
</feature>
<proteinExistence type="predicted"/>
<accession>A0A382X5A1</accession>
<protein>
    <submittedName>
        <fullName evidence="2">Uncharacterized protein</fullName>
    </submittedName>
</protein>
<feature type="non-terminal residue" evidence="2">
    <location>
        <position position="109"/>
    </location>
</feature>
<feature type="region of interest" description="Disordered" evidence="1">
    <location>
        <begin position="83"/>
        <end position="109"/>
    </location>
</feature>
<reference evidence="2" key="1">
    <citation type="submission" date="2018-05" db="EMBL/GenBank/DDBJ databases">
        <authorList>
            <person name="Lanie J.A."/>
            <person name="Ng W.-L."/>
            <person name="Kazmierczak K.M."/>
            <person name="Andrzejewski T.M."/>
            <person name="Davidsen T.M."/>
            <person name="Wayne K.J."/>
            <person name="Tettelin H."/>
            <person name="Glass J.I."/>
            <person name="Rusch D."/>
            <person name="Podicherti R."/>
            <person name="Tsui H.-C.T."/>
            <person name="Winkler M.E."/>
        </authorList>
    </citation>
    <scope>NUCLEOTIDE SEQUENCE</scope>
</reference>
<dbReference type="AlphaFoldDB" id="A0A382X5A1"/>